<dbReference type="HOGENOM" id="CLU_1714981_0_0_1"/>
<dbReference type="CTD" id="9822192"/>
<evidence type="ECO:0000313" key="1">
    <source>
        <dbReference type="EMBL" id="EFO82249.1"/>
    </source>
</evidence>
<dbReference type="GeneID" id="9822192"/>
<proteinExistence type="predicted"/>
<accession>E3LEJ1</accession>
<dbReference type="EMBL" id="DS268407">
    <property type="protein sequence ID" value="EFO82249.1"/>
    <property type="molecule type" value="Genomic_DNA"/>
</dbReference>
<sequence length="153" mass="17835">MRISTRPNLDQTRGIHRSTNTRVEVEQESTLKLRFKIYQVLLVLIALSMVYYWHKSLTLPKKGLTGFETNIEDDTGFFNHLVKKMAKQATLYFVVFITEPLNLSLIMMCLFSRIVLNFVAFNLTIAYREFVWGYEIDESYFVPLIPSSPVVDV</sequence>
<dbReference type="AlphaFoldDB" id="E3LEJ1"/>
<reference evidence="1" key="1">
    <citation type="submission" date="2007-07" db="EMBL/GenBank/DDBJ databases">
        <title>PCAP assembly of the Caenorhabditis remanei genome.</title>
        <authorList>
            <consortium name="The Caenorhabditis remanei Sequencing Consortium"/>
            <person name="Wilson R.K."/>
        </authorList>
    </citation>
    <scope>NUCLEOTIDE SEQUENCE [LARGE SCALE GENOMIC DNA]</scope>
    <source>
        <strain evidence="1">PB4641</strain>
    </source>
</reference>
<name>E3LEJ1_CAERE</name>
<evidence type="ECO:0000313" key="2">
    <source>
        <dbReference type="Proteomes" id="UP000008281"/>
    </source>
</evidence>
<organism evidence="2">
    <name type="scientific">Caenorhabditis remanei</name>
    <name type="common">Caenorhabditis vulgaris</name>
    <dbReference type="NCBI Taxonomy" id="31234"/>
    <lineage>
        <taxon>Eukaryota</taxon>
        <taxon>Metazoa</taxon>
        <taxon>Ecdysozoa</taxon>
        <taxon>Nematoda</taxon>
        <taxon>Chromadorea</taxon>
        <taxon>Rhabditida</taxon>
        <taxon>Rhabditina</taxon>
        <taxon>Rhabditomorpha</taxon>
        <taxon>Rhabditoidea</taxon>
        <taxon>Rhabditidae</taxon>
        <taxon>Peloderinae</taxon>
        <taxon>Caenorhabditis</taxon>
    </lineage>
</organism>
<gene>
    <name evidence="1" type="ORF">CRE_00331</name>
</gene>
<keyword evidence="2" id="KW-1185">Reference proteome</keyword>
<dbReference type="Proteomes" id="UP000008281">
    <property type="component" value="Unassembled WGS sequence"/>
</dbReference>
<dbReference type="KEGG" id="crq:GCK72_024240"/>
<dbReference type="OMA" id="WNENGSR"/>
<dbReference type="RefSeq" id="XP_003117651.2">
    <property type="nucleotide sequence ID" value="XM_003117603.2"/>
</dbReference>
<protein>
    <submittedName>
        <fullName evidence="1">Uncharacterized protein</fullName>
    </submittedName>
</protein>
<dbReference type="eggNOG" id="ENOG502TJ55">
    <property type="taxonomic scope" value="Eukaryota"/>
</dbReference>